<feature type="region of interest" description="Disordered" evidence="3">
    <location>
        <begin position="409"/>
        <end position="446"/>
    </location>
</feature>
<feature type="compositionally biased region" description="Low complexity" evidence="3">
    <location>
        <begin position="772"/>
        <end position="786"/>
    </location>
</feature>
<feature type="region of interest" description="Disordered" evidence="3">
    <location>
        <begin position="985"/>
        <end position="1008"/>
    </location>
</feature>
<feature type="compositionally biased region" description="Polar residues" evidence="3">
    <location>
        <begin position="67"/>
        <end position="83"/>
    </location>
</feature>
<reference evidence="6" key="1">
    <citation type="journal article" date="2020" name="Fungal Divers.">
        <title>Resolving the Mortierellaceae phylogeny through synthesis of multi-gene phylogenetics and phylogenomics.</title>
        <authorList>
            <person name="Vandepol N."/>
            <person name="Liber J."/>
            <person name="Desiro A."/>
            <person name="Na H."/>
            <person name="Kennedy M."/>
            <person name="Barry K."/>
            <person name="Grigoriev I.V."/>
            <person name="Miller A.N."/>
            <person name="O'Donnell K."/>
            <person name="Stajich J.E."/>
            <person name="Bonito G."/>
        </authorList>
    </citation>
    <scope>NUCLEOTIDE SEQUENCE</scope>
    <source>
        <strain evidence="6">NRRL 2591</strain>
    </source>
</reference>
<dbReference type="Gene3D" id="1.10.840.10">
    <property type="entry name" value="Ras guanine-nucleotide exchange factors catalytic domain"/>
    <property type="match status" value="1"/>
</dbReference>
<dbReference type="Proteomes" id="UP000723463">
    <property type="component" value="Unassembled WGS sequence"/>
</dbReference>
<feature type="compositionally biased region" description="Low complexity" evidence="3">
    <location>
        <begin position="183"/>
        <end position="192"/>
    </location>
</feature>
<proteinExistence type="predicted"/>
<protein>
    <recommendedName>
        <fullName evidence="8">Guanine nucleotide exchange factor lte1</fullName>
    </recommendedName>
</protein>
<dbReference type="InterPro" id="IPR023578">
    <property type="entry name" value="Ras_GEF_dom_sf"/>
</dbReference>
<name>A0A9P6F2R6_9FUNG</name>
<evidence type="ECO:0000256" key="2">
    <source>
        <dbReference type="PROSITE-ProRule" id="PRU00168"/>
    </source>
</evidence>
<dbReference type="GO" id="GO:0005886">
    <property type="term" value="C:plasma membrane"/>
    <property type="evidence" value="ECO:0007669"/>
    <property type="project" value="TreeGrafter"/>
</dbReference>
<feature type="region of interest" description="Disordered" evidence="3">
    <location>
        <begin position="1306"/>
        <end position="1340"/>
    </location>
</feature>
<dbReference type="CDD" id="cd06224">
    <property type="entry name" value="REM"/>
    <property type="match status" value="1"/>
</dbReference>
<evidence type="ECO:0000259" key="5">
    <source>
        <dbReference type="PROSITE" id="PS50212"/>
    </source>
</evidence>
<dbReference type="PROSITE" id="PS50212">
    <property type="entry name" value="RASGEF_NTER"/>
    <property type="match status" value="1"/>
</dbReference>
<feature type="compositionally biased region" description="Pro residues" evidence="3">
    <location>
        <begin position="41"/>
        <end position="56"/>
    </location>
</feature>
<feature type="region of interest" description="Disordered" evidence="3">
    <location>
        <begin position="852"/>
        <end position="880"/>
    </location>
</feature>
<dbReference type="EMBL" id="JAAAXW010000179">
    <property type="protein sequence ID" value="KAF9541053.1"/>
    <property type="molecule type" value="Genomic_DNA"/>
</dbReference>
<dbReference type="SMART" id="SM00229">
    <property type="entry name" value="RasGEFN"/>
    <property type="match status" value="1"/>
</dbReference>
<dbReference type="SMART" id="SM00147">
    <property type="entry name" value="RasGEF"/>
    <property type="match status" value="1"/>
</dbReference>
<feature type="compositionally biased region" description="Basic and acidic residues" evidence="3">
    <location>
        <begin position="193"/>
        <end position="215"/>
    </location>
</feature>
<evidence type="ECO:0000313" key="6">
    <source>
        <dbReference type="EMBL" id="KAF9541053.1"/>
    </source>
</evidence>
<evidence type="ECO:0000256" key="1">
    <source>
        <dbReference type="ARBA" id="ARBA00022658"/>
    </source>
</evidence>
<dbReference type="Pfam" id="PF00618">
    <property type="entry name" value="RasGEF_N"/>
    <property type="match status" value="1"/>
</dbReference>
<feature type="domain" description="Ras-GEF" evidence="4">
    <location>
        <begin position="1040"/>
        <end position="1354"/>
    </location>
</feature>
<feature type="compositionally biased region" description="Polar residues" evidence="3">
    <location>
        <begin position="852"/>
        <end position="862"/>
    </location>
</feature>
<feature type="compositionally biased region" description="Low complexity" evidence="3">
    <location>
        <begin position="257"/>
        <end position="275"/>
    </location>
</feature>
<feature type="compositionally biased region" description="Low complexity" evidence="3">
    <location>
        <begin position="989"/>
        <end position="1004"/>
    </location>
</feature>
<dbReference type="InterPro" id="IPR001895">
    <property type="entry name" value="RASGEF_cat_dom"/>
</dbReference>
<feature type="compositionally biased region" description="Polar residues" evidence="3">
    <location>
        <begin position="748"/>
        <end position="759"/>
    </location>
</feature>
<feature type="region of interest" description="Disordered" evidence="3">
    <location>
        <begin position="950"/>
        <end position="971"/>
    </location>
</feature>
<feature type="compositionally biased region" description="Acidic residues" evidence="3">
    <location>
        <begin position="10"/>
        <end position="24"/>
    </location>
</feature>
<feature type="compositionally biased region" description="Low complexity" evidence="3">
    <location>
        <begin position="240"/>
        <end position="249"/>
    </location>
</feature>
<feature type="compositionally biased region" description="Low complexity" evidence="3">
    <location>
        <begin position="868"/>
        <end position="880"/>
    </location>
</feature>
<sequence length="1427" mass="157567">MGHQSGEETASGDEDDEDGEDEEEPKNRRRSRSVSGVVSPPASPTSSPPWTSPPSHDPYDGLATPMSRASSFLVSPATDGTLTTPPPSSRVSYSPRRRHHSCVAPNTKEFQTLATIFGWVTDASANYPRPIRSEEEDQDQEEEGKRGSSIESITMKGAPRYLPGSQSTVCASDDDSDLDECFRQSSSSASWRTSRESRDSELSQTRVEGKLEHNPHSSNGSIEFLNESGEAVATGYTATSWSSFSKSSSRNNWQTGTPESESASSSSSSSTSTPPHLQSMDDLLHDTHRRPSATHHQHQHHSFPVQSPDALTNELLSTSLLPRTATGLDRSDTMSSRHSYESLSSPLDSEQLESPLTQCSSSTLMSPLSSSHDKDSGYISFSYNKHGPSLESFARGVALRLSEQRYNRAENASGKTVQAAGAVDPTTTSEDTEEQPAPPPIPPRYPEIDLRVFDHPEEESSETIVYAPPLEGSKRESLSGTLELRPIIAATIVKLIEKLTHQYGLDSGFMTDFFLTYRLFMSPVQLCKYLIQRYLWALEEDTEFRCVIRVRTFVVFKFWINNHFADDFLTSKSLRFQMASFLNEMRFNAGVQASPRDSRIIRNLMEFFKYQRRYYKGLAQQSATAEMERYHQQHKYNNRKDPGQVSDNGDVRKSTTDGTTESTAAAVAGPSSDVVDRLRVSTVHRQVDPVTGKVTTSDVTETANAPSNPTKGRHRAYTLGGLIIKPLSGDTPSKHVNTKPPLFKEQPRTAQQMGRQPSEGSGPFQPRERRLSSSSIKSNRSTSTWSTKFVNKIRQKSEDFYQQIVHPSGMTHKADSKQCVCWTLAYIGISEQHHHTLSSARSFPNLRPSAISTHYQQQQDTAGSVVASNTSSSIPSLPSNKSIKRLKSSLSLGLHSSTSSAVPSPIPSPTRNQFSGISNRHSRSNSNSSVGYHPNPECPYHIPCVEAIQTDSTNAPPPSSETSESGASSATFTTLKEALQGDFASTINGSESGSSSQPQSGGIVPPSPGWNYGPWHSSAHQLFPTMVPPPPYKPFILFYRSQLIAQQLCLLEQHFLENVKWDELLEVELCRAGRKSRNKVQSSISGYLFRAEGEPNGMEASNERSNMLCMWVASEVVSTRVLDDRVRVIEKFIRIAKKCYQYRNFNSLMQLVMGLGSSPLCGLRRTWARVGSYEMRVLQDLQDFISPFGNWSDLRKAMNQVGYQETSAPAAGSSSAAGESIGHQRLSIQGSDVFSSSIHATGQDANGTSSNFHTQTELGHSKYLQYQAPLDRQGCIPFLGLFVFDLTHITVSPSWFLPQVASSSSSSSSSSSPMNGSASEESNVTSVENGMGPVPSTPMKANHMATAARLEAPEPKDLQDLLPNGSLLVHFYRYQLIAKTIKWFMAFQQRSPKYTFPVDSTLYSKCFLLRVLTNERVKELAIKCESE</sequence>
<feature type="compositionally biased region" description="Polar residues" evidence="3">
    <location>
        <begin position="1313"/>
        <end position="1328"/>
    </location>
</feature>
<feature type="compositionally biased region" description="Polar residues" evidence="3">
    <location>
        <begin position="333"/>
        <end position="353"/>
    </location>
</feature>
<accession>A0A9P6F2R6</accession>
<dbReference type="Pfam" id="PF00617">
    <property type="entry name" value="RasGEF"/>
    <property type="match status" value="1"/>
</dbReference>
<feature type="region of interest" description="Disordered" evidence="3">
    <location>
        <begin position="626"/>
        <end position="672"/>
    </location>
</feature>
<comment type="caution">
    <text evidence="6">The sequence shown here is derived from an EMBL/GenBank/DDBJ whole genome shotgun (WGS) entry which is preliminary data.</text>
</comment>
<evidence type="ECO:0000256" key="3">
    <source>
        <dbReference type="SAM" id="MobiDB-lite"/>
    </source>
</evidence>
<dbReference type="GO" id="GO:0007265">
    <property type="term" value="P:Ras protein signal transduction"/>
    <property type="evidence" value="ECO:0007669"/>
    <property type="project" value="TreeGrafter"/>
</dbReference>
<dbReference type="InterPro" id="IPR000651">
    <property type="entry name" value="Ras-like_Gua-exchang_fac_N"/>
</dbReference>
<dbReference type="PANTHER" id="PTHR23113">
    <property type="entry name" value="GUANINE NUCLEOTIDE EXCHANGE FACTOR"/>
    <property type="match status" value="1"/>
</dbReference>
<evidence type="ECO:0000259" key="4">
    <source>
        <dbReference type="PROSITE" id="PS50009"/>
    </source>
</evidence>
<feature type="region of interest" description="Disordered" evidence="3">
    <location>
        <begin position="689"/>
        <end position="786"/>
    </location>
</feature>
<feature type="domain" description="N-terminal Ras-GEF" evidence="5">
    <location>
        <begin position="483"/>
        <end position="612"/>
    </location>
</feature>
<dbReference type="SUPFAM" id="SSF48366">
    <property type="entry name" value="Ras GEF"/>
    <property type="match status" value="1"/>
</dbReference>
<feature type="region of interest" description="Disordered" evidence="3">
    <location>
        <begin position="324"/>
        <end position="353"/>
    </location>
</feature>
<keyword evidence="7" id="KW-1185">Reference proteome</keyword>
<dbReference type="InterPro" id="IPR008937">
    <property type="entry name" value="Ras-like_GEF"/>
</dbReference>
<dbReference type="PROSITE" id="PS50009">
    <property type="entry name" value="RASGEF_CAT"/>
    <property type="match status" value="1"/>
</dbReference>
<feature type="compositionally biased region" description="Low complexity" evidence="3">
    <location>
        <begin position="960"/>
        <end position="971"/>
    </location>
</feature>
<feature type="compositionally biased region" description="Polar residues" evidence="3">
    <location>
        <begin position="693"/>
        <end position="710"/>
    </location>
</feature>
<dbReference type="PANTHER" id="PTHR23113:SF363">
    <property type="entry name" value="PROTEIN SON OF SEVENLESS"/>
    <property type="match status" value="1"/>
</dbReference>
<dbReference type="GO" id="GO:0005085">
    <property type="term" value="F:guanyl-nucleotide exchange factor activity"/>
    <property type="evidence" value="ECO:0007669"/>
    <property type="project" value="UniProtKB-KW"/>
</dbReference>
<dbReference type="Gene3D" id="1.20.870.10">
    <property type="entry name" value="Son of sevenless (SoS) protein Chain: S domain 1"/>
    <property type="match status" value="1"/>
</dbReference>
<feature type="region of interest" description="Disordered" evidence="3">
    <location>
        <begin position="125"/>
        <end position="222"/>
    </location>
</feature>
<organism evidence="6 7">
    <name type="scientific">Mortierella hygrophila</name>
    <dbReference type="NCBI Taxonomy" id="979708"/>
    <lineage>
        <taxon>Eukaryota</taxon>
        <taxon>Fungi</taxon>
        <taxon>Fungi incertae sedis</taxon>
        <taxon>Mucoromycota</taxon>
        <taxon>Mortierellomycotina</taxon>
        <taxon>Mortierellomycetes</taxon>
        <taxon>Mortierellales</taxon>
        <taxon>Mortierellaceae</taxon>
        <taxon>Mortierella</taxon>
    </lineage>
</organism>
<evidence type="ECO:0000313" key="7">
    <source>
        <dbReference type="Proteomes" id="UP000723463"/>
    </source>
</evidence>
<feature type="region of interest" description="Disordered" evidence="3">
    <location>
        <begin position="239"/>
        <end position="281"/>
    </location>
</feature>
<evidence type="ECO:0008006" key="8">
    <source>
        <dbReference type="Google" id="ProtNLM"/>
    </source>
</evidence>
<gene>
    <name evidence="6" type="ORF">EC957_003441</name>
</gene>
<feature type="compositionally biased region" description="Pro residues" evidence="3">
    <location>
        <begin position="436"/>
        <end position="445"/>
    </location>
</feature>
<feature type="region of interest" description="Disordered" evidence="3">
    <location>
        <begin position="895"/>
        <end position="933"/>
    </location>
</feature>
<dbReference type="InterPro" id="IPR036964">
    <property type="entry name" value="RASGEF_cat_dom_sf"/>
</dbReference>
<keyword evidence="1 2" id="KW-0344">Guanine-nucleotide releasing factor</keyword>
<feature type="region of interest" description="Disordered" evidence="3">
    <location>
        <begin position="1"/>
        <end position="104"/>
    </location>
</feature>